<evidence type="ECO:0000256" key="2">
    <source>
        <dbReference type="SAM" id="MobiDB-lite"/>
    </source>
</evidence>
<proteinExistence type="predicted"/>
<feature type="signal peptide" evidence="3">
    <location>
        <begin position="1"/>
        <end position="24"/>
    </location>
</feature>
<dbReference type="AlphaFoldDB" id="A0A4V3RYE6"/>
<feature type="region of interest" description="Disordered" evidence="2">
    <location>
        <begin position="44"/>
        <end position="83"/>
    </location>
</feature>
<dbReference type="RefSeq" id="WP_135994516.1">
    <property type="nucleotide sequence ID" value="NZ_CP071057.1"/>
</dbReference>
<evidence type="ECO:0000256" key="3">
    <source>
        <dbReference type="SAM" id="SignalP"/>
    </source>
</evidence>
<reference evidence="4 5" key="1">
    <citation type="journal article" date="2017" name="Int. J. Syst. Evol. Microbiol.">
        <title>Marinicauda algicola sp. nov., isolated from a marine red alga Rhodosorus marinus.</title>
        <authorList>
            <person name="Jeong S.E."/>
            <person name="Jeon S.H."/>
            <person name="Chun B.H."/>
            <person name="Kim D.W."/>
            <person name="Jeon C.O."/>
        </authorList>
    </citation>
    <scope>NUCLEOTIDE SEQUENCE [LARGE SCALE GENOMIC DNA]</scope>
    <source>
        <strain evidence="4 5">JCM 31718</strain>
    </source>
</reference>
<dbReference type="EMBL" id="SRXW01000001">
    <property type="protein sequence ID" value="TGY90019.1"/>
    <property type="molecule type" value="Genomic_DNA"/>
</dbReference>
<keyword evidence="5" id="KW-1185">Reference proteome</keyword>
<gene>
    <name evidence="4" type="ORF">E5163_02490</name>
</gene>
<feature type="coiled-coil region" evidence="1">
    <location>
        <begin position="113"/>
        <end position="147"/>
    </location>
</feature>
<accession>A0A4V3RYE6</accession>
<evidence type="ECO:0000256" key="1">
    <source>
        <dbReference type="SAM" id="Coils"/>
    </source>
</evidence>
<keyword evidence="1" id="KW-0175">Coiled coil</keyword>
<feature type="chain" id="PRO_5020400099" evidence="3">
    <location>
        <begin position="25"/>
        <end position="238"/>
    </location>
</feature>
<sequence length="238" mass="25438">MSAVRPLALIALLAGALFALKALAFADGASLFFESRAEAREIAAGQEAGTGDAETPAASEPVPETVTPMPSQSAGGLAEPETASHAQLLTALAERRRALDAREAELDTREGLIEVAEQRVEERIARLETLRGEVEALLGQLETERQDEVNSLVATYRSLEPEAAARILISLDEMDPDTLLMVSRELQNSFGRNFAAIMGEMAEIDPAFAARLTSRLRAQAMPPQTVAELEAGFDAAAH</sequence>
<comment type="caution">
    <text evidence="4">The sequence shown here is derived from an EMBL/GenBank/DDBJ whole genome shotgun (WGS) entry which is preliminary data.</text>
</comment>
<evidence type="ECO:0000313" key="5">
    <source>
        <dbReference type="Proteomes" id="UP000308054"/>
    </source>
</evidence>
<organism evidence="4 5">
    <name type="scientific">Marinicauda algicola</name>
    <dbReference type="NCBI Taxonomy" id="2029849"/>
    <lineage>
        <taxon>Bacteria</taxon>
        <taxon>Pseudomonadati</taxon>
        <taxon>Pseudomonadota</taxon>
        <taxon>Alphaproteobacteria</taxon>
        <taxon>Maricaulales</taxon>
        <taxon>Maricaulaceae</taxon>
        <taxon>Marinicauda</taxon>
    </lineage>
</organism>
<dbReference type="Proteomes" id="UP000308054">
    <property type="component" value="Unassembled WGS sequence"/>
</dbReference>
<protein>
    <submittedName>
        <fullName evidence="4">Uncharacterized protein</fullName>
    </submittedName>
</protein>
<dbReference type="OrthoDB" id="7632203at2"/>
<evidence type="ECO:0000313" key="4">
    <source>
        <dbReference type="EMBL" id="TGY90019.1"/>
    </source>
</evidence>
<name>A0A4V3RYE6_9PROT</name>
<keyword evidence="3" id="KW-0732">Signal</keyword>